<evidence type="ECO:0000313" key="3">
    <source>
        <dbReference type="Proteomes" id="UP000054387"/>
    </source>
</evidence>
<feature type="transmembrane region" description="Helical" evidence="1">
    <location>
        <begin position="66"/>
        <end position="87"/>
    </location>
</feature>
<comment type="caution">
    <text evidence="2">The sequence shown here is derived from an EMBL/GenBank/DDBJ whole genome shotgun (WGS) entry which is preliminary data.</text>
</comment>
<dbReference type="AlphaFoldDB" id="A0A0W1R2E4"/>
<sequence>MELVCVTTPQSGADATYGRLGTELPEQAHSGFVEYSVCGLGGLVLTVLLSFLFYAQLLAVAESFELLSSTLVVFVILSVWVLLWVFFEAVWEWRAGRYSPGR</sequence>
<keyword evidence="1" id="KW-1133">Transmembrane helix</keyword>
<keyword evidence="1" id="KW-0472">Membrane</keyword>
<gene>
    <name evidence="2" type="ORF">AUR64_02890</name>
</gene>
<evidence type="ECO:0000313" key="2">
    <source>
        <dbReference type="EMBL" id="KTG07620.1"/>
    </source>
</evidence>
<feature type="transmembrane region" description="Helical" evidence="1">
    <location>
        <begin position="32"/>
        <end position="54"/>
    </location>
</feature>
<organism evidence="2 3">
    <name type="scientific">Haloprofundus marisrubri</name>
    <dbReference type="NCBI Taxonomy" id="1514971"/>
    <lineage>
        <taxon>Archaea</taxon>
        <taxon>Methanobacteriati</taxon>
        <taxon>Methanobacteriota</taxon>
        <taxon>Stenosarchaea group</taxon>
        <taxon>Halobacteria</taxon>
        <taxon>Halobacteriales</taxon>
        <taxon>Haloferacaceae</taxon>
        <taxon>Haloprofundus</taxon>
    </lineage>
</organism>
<evidence type="ECO:0000256" key="1">
    <source>
        <dbReference type="SAM" id="Phobius"/>
    </source>
</evidence>
<proteinExistence type="predicted"/>
<name>A0A0W1R2E4_9EURY</name>
<dbReference type="STRING" id="1514971.AUR64_02890"/>
<protein>
    <submittedName>
        <fullName evidence="2">Uncharacterized protein</fullName>
    </submittedName>
</protein>
<reference evidence="2 3" key="1">
    <citation type="submission" date="2015-12" db="EMBL/GenBank/DDBJ databases">
        <title>Haloprofundus marisrubri gen. nov., sp. nov., an extremely halophilic archaeon isolated from the Discovery deep brine-seawater interface in the Red Sea.</title>
        <authorList>
            <person name="Zhang G."/>
            <person name="Stingl U."/>
            <person name="Rashid M."/>
        </authorList>
    </citation>
    <scope>NUCLEOTIDE SEQUENCE [LARGE SCALE GENOMIC DNA]</scope>
    <source>
        <strain evidence="2 3">SB9</strain>
    </source>
</reference>
<keyword evidence="3" id="KW-1185">Reference proteome</keyword>
<keyword evidence="1" id="KW-0812">Transmembrane</keyword>
<accession>A0A0W1R2E4</accession>
<dbReference type="EMBL" id="LOPU01000041">
    <property type="protein sequence ID" value="KTG07620.1"/>
    <property type="molecule type" value="Genomic_DNA"/>
</dbReference>
<dbReference type="Proteomes" id="UP000054387">
    <property type="component" value="Unassembled WGS sequence"/>
</dbReference>